<name>A0A485PR30_LYNPA</name>
<sequence>MRLLISPAAGWKDVKSEVQEGLYFLMSNPPRKVNTTDTSRFGRKGDCGRGAYTVVYNVPQPPQAGSHTGTGRRHPEVAHTPPVRPISGISLAVNKAARVSIRLREVTRELQELGLCWLDSAM</sequence>
<reference evidence="2 3" key="1">
    <citation type="submission" date="2019-01" db="EMBL/GenBank/DDBJ databases">
        <authorList>
            <person name="Alioto T."/>
            <person name="Alioto T."/>
        </authorList>
    </citation>
    <scope>NUCLEOTIDE SEQUENCE [LARGE SCALE GENOMIC DNA]</scope>
</reference>
<dbReference type="Proteomes" id="UP000386466">
    <property type="component" value="Unassembled WGS sequence"/>
</dbReference>
<accession>A0A485PR30</accession>
<gene>
    <name evidence="2" type="ORF">LYPA_23C012584</name>
</gene>
<evidence type="ECO:0000313" key="3">
    <source>
        <dbReference type="Proteomes" id="UP000386466"/>
    </source>
</evidence>
<proteinExistence type="predicted"/>
<organism evidence="2 3">
    <name type="scientific">Lynx pardinus</name>
    <name type="common">Iberian lynx</name>
    <name type="synonym">Felis pardina</name>
    <dbReference type="NCBI Taxonomy" id="191816"/>
    <lineage>
        <taxon>Eukaryota</taxon>
        <taxon>Metazoa</taxon>
        <taxon>Chordata</taxon>
        <taxon>Craniata</taxon>
        <taxon>Vertebrata</taxon>
        <taxon>Euteleostomi</taxon>
        <taxon>Mammalia</taxon>
        <taxon>Eutheria</taxon>
        <taxon>Laurasiatheria</taxon>
        <taxon>Carnivora</taxon>
        <taxon>Feliformia</taxon>
        <taxon>Felidae</taxon>
        <taxon>Felinae</taxon>
        <taxon>Lynx</taxon>
    </lineage>
</organism>
<keyword evidence="3" id="KW-1185">Reference proteome</keyword>
<dbReference type="AlphaFoldDB" id="A0A485PR30"/>
<feature type="region of interest" description="Disordered" evidence="1">
    <location>
        <begin position="58"/>
        <end position="84"/>
    </location>
</feature>
<protein>
    <submittedName>
        <fullName evidence="2">Uncharacterized protein</fullName>
    </submittedName>
</protein>
<evidence type="ECO:0000313" key="2">
    <source>
        <dbReference type="EMBL" id="VFV46824.1"/>
    </source>
</evidence>
<evidence type="ECO:0000256" key="1">
    <source>
        <dbReference type="SAM" id="MobiDB-lite"/>
    </source>
</evidence>
<dbReference type="EMBL" id="CAAGRJ010039543">
    <property type="protein sequence ID" value="VFV46824.1"/>
    <property type="molecule type" value="Genomic_DNA"/>
</dbReference>